<dbReference type="InterPro" id="IPR020568">
    <property type="entry name" value="Ribosomal_Su5_D2-typ_SF"/>
</dbReference>
<comment type="subcellular location">
    <subcellularLocation>
        <location evidence="1 10 11">Cytoplasm</location>
    </subcellularLocation>
</comment>
<evidence type="ECO:0000256" key="1">
    <source>
        <dbReference type="ARBA" id="ARBA00004496"/>
    </source>
</evidence>
<evidence type="ECO:0000256" key="6">
    <source>
        <dbReference type="ARBA" id="ARBA00022825"/>
    </source>
</evidence>
<dbReference type="InterPro" id="IPR015947">
    <property type="entry name" value="PUA-like_sf"/>
</dbReference>
<protein>
    <recommendedName>
        <fullName evidence="10 11">Lon protease</fullName>
        <ecNumber evidence="10 11">3.4.21.53</ecNumber>
    </recommendedName>
    <alternativeName>
        <fullName evidence="10">ATP-dependent protease La</fullName>
    </alternativeName>
</protein>
<dbReference type="CDD" id="cd19500">
    <property type="entry name" value="RecA-like_Lon"/>
    <property type="match status" value="1"/>
</dbReference>
<dbReference type="InterPro" id="IPR003111">
    <property type="entry name" value="Lon_prtase_N"/>
</dbReference>
<evidence type="ECO:0000256" key="9">
    <source>
        <dbReference type="ARBA" id="ARBA00050665"/>
    </source>
</evidence>
<organism evidence="18 19">
    <name type="scientific">Halarcobacter ebronensis</name>
    <dbReference type="NCBI Taxonomy" id="1462615"/>
    <lineage>
        <taxon>Bacteria</taxon>
        <taxon>Pseudomonadati</taxon>
        <taxon>Campylobacterota</taxon>
        <taxon>Epsilonproteobacteria</taxon>
        <taxon>Campylobacterales</taxon>
        <taxon>Arcobacteraceae</taxon>
        <taxon>Halarcobacter</taxon>
    </lineage>
</organism>
<comment type="catalytic activity">
    <reaction evidence="9 10 11 14">
        <text>Hydrolysis of proteins in presence of ATP.</text>
        <dbReference type="EC" id="3.4.21.53"/>
    </reaction>
</comment>
<dbReference type="FunFam" id="3.40.50.300:FF:000021">
    <property type="entry name" value="Lon protease homolog"/>
    <property type="match status" value="1"/>
</dbReference>
<dbReference type="InterPro" id="IPR027417">
    <property type="entry name" value="P-loop_NTPase"/>
</dbReference>
<dbReference type="Gene3D" id="1.10.8.60">
    <property type="match status" value="1"/>
</dbReference>
<dbReference type="PRINTS" id="PR00830">
    <property type="entry name" value="ENDOLAPTASE"/>
</dbReference>
<dbReference type="EMBL" id="PDKJ01000008">
    <property type="protein sequence ID" value="RXJ67624.1"/>
    <property type="molecule type" value="Genomic_DNA"/>
</dbReference>
<dbReference type="InterPro" id="IPR027065">
    <property type="entry name" value="Lon_Prtase"/>
</dbReference>
<keyword evidence="7 10" id="KW-0067">ATP-binding</keyword>
<dbReference type="GO" id="GO:0016887">
    <property type="term" value="F:ATP hydrolysis activity"/>
    <property type="evidence" value="ECO:0007669"/>
    <property type="project" value="UniProtKB-UniRule"/>
</dbReference>
<dbReference type="RefSeq" id="WP_128981531.1">
    <property type="nucleotide sequence ID" value="NZ_PDKJ01000008.1"/>
</dbReference>
<dbReference type="PROSITE" id="PS01046">
    <property type="entry name" value="LON_SER"/>
    <property type="match status" value="1"/>
</dbReference>
<dbReference type="InterPro" id="IPR004815">
    <property type="entry name" value="Lon_bac/euk-typ"/>
</dbReference>
<dbReference type="GO" id="GO:0004252">
    <property type="term" value="F:serine-type endopeptidase activity"/>
    <property type="evidence" value="ECO:0007669"/>
    <property type="project" value="UniProtKB-UniRule"/>
</dbReference>
<dbReference type="GO" id="GO:0043565">
    <property type="term" value="F:sequence-specific DNA binding"/>
    <property type="evidence" value="ECO:0007669"/>
    <property type="project" value="UniProtKB-UniRule"/>
</dbReference>
<dbReference type="SMART" id="SM00382">
    <property type="entry name" value="AAA"/>
    <property type="match status" value="1"/>
</dbReference>
<evidence type="ECO:0000256" key="2">
    <source>
        <dbReference type="ARBA" id="ARBA00022490"/>
    </source>
</evidence>
<dbReference type="PIRSF" id="PIRSF001174">
    <property type="entry name" value="Lon_proteas"/>
    <property type="match status" value="1"/>
</dbReference>
<evidence type="ECO:0000313" key="19">
    <source>
        <dbReference type="Proteomes" id="UP000290172"/>
    </source>
</evidence>
<keyword evidence="4 10" id="KW-0547">Nucleotide-binding</keyword>
<keyword evidence="5 10" id="KW-0378">Hydrolase</keyword>
<feature type="active site" evidence="10 12">
    <location>
        <position position="711"/>
    </location>
</feature>
<feature type="domain" description="Lon proteolytic" evidence="16">
    <location>
        <begin position="603"/>
        <end position="805"/>
    </location>
</feature>
<sequence>MELENYDSFPQEIPLIIEDDIFLYPFMIAPLFLSNEQNIKAVEEAIEQNKLVIVSVSKPGFEGKRESGSFYDVGVVGNIMRKVSLPDGKIKVLFQGLIKGKIEKFDEDHPVVAYVDKLVDEESSKESIASIIDVLREQVKKLSRINSKFPVDLIKTIEENDDATRIADLISSVLRVKKDEAYSLFSQTNVEQRLLDIIETIKKEIESFKIQKEITQKVNSKIEKTHKDYFLKEQIKAIQKELGTDNQKDVEIKAYKKKLKKLKSSMPKDGYKETKKQIDKLSRMHQDSPDSALLQTYIENVLEIPFGVYSNEKISVKNVEDQLNDDHYSLEKPKERIAEYFAVKEMLEERNIQNLKSKGTVLCFVGPPGVGKTSLANSISKALKRPLVRVALGGMEDVNELRGHRRTYVGAMPGRIVKGLTDAKSMNPVMVLDEIDKLGANHRGDPTAVMLEVLDPEQNNEFRDLYLNFAIDLSQVIFVATANDARKIPAPLRDRMEFIEMSSYTPNEKFHIAKDYLIPQELEKHGLKKSEVSLSDTTIEAIISKYTREAGVRNLRRVFAKLFRKAVKQLLQNKELKKVSINTKNLVELLDNPIFEIDPADKKNSIGLTNGLAWTAVGGDVLKIEAVKLKGKGSLSVTGNMGDVMKESSKISYSVVKLLIDNKKLKINKNIIPKTPSEEAEKIALDPSEVYKRYDIHLHIPEGATPKDGPSAGITMATTIASILSEREVKSDVAMTGELTLTGKVLPIGGLKEKLIAAHKAKMKLALIPRKNYQRDLDEIPNEVKETMVIKAVDTIEDVLKEALV</sequence>
<evidence type="ECO:0000256" key="7">
    <source>
        <dbReference type="ARBA" id="ARBA00022840"/>
    </source>
</evidence>
<dbReference type="PROSITE" id="PS51787">
    <property type="entry name" value="LON_N"/>
    <property type="match status" value="1"/>
</dbReference>
<proteinExistence type="evidence at transcript level"/>
<dbReference type="InterPro" id="IPR008269">
    <property type="entry name" value="Lon_proteolytic"/>
</dbReference>
<feature type="binding site" evidence="10 13">
    <location>
        <begin position="366"/>
        <end position="373"/>
    </location>
    <ligand>
        <name>ATP</name>
        <dbReference type="ChEBI" id="CHEBI:30616"/>
    </ligand>
</feature>
<accession>A0A4Q0YDI6</accession>
<keyword evidence="6 10" id="KW-0720">Serine protease</keyword>
<dbReference type="InterPro" id="IPR046336">
    <property type="entry name" value="Lon_prtase_N_sf"/>
</dbReference>
<dbReference type="GO" id="GO:0034605">
    <property type="term" value="P:cellular response to heat"/>
    <property type="evidence" value="ECO:0007669"/>
    <property type="project" value="UniProtKB-UniRule"/>
</dbReference>
<dbReference type="InterPro" id="IPR003959">
    <property type="entry name" value="ATPase_AAA_core"/>
</dbReference>
<comment type="similarity">
    <text evidence="10 11 14 15">Belongs to the peptidase S16 family.</text>
</comment>
<comment type="subunit">
    <text evidence="10 11">Homohexamer. Organized in a ring with a central cavity.</text>
</comment>
<dbReference type="Pfam" id="PF22667">
    <property type="entry name" value="Lon_lid"/>
    <property type="match status" value="1"/>
</dbReference>
<dbReference type="Gene3D" id="2.30.130.40">
    <property type="entry name" value="LON domain-like"/>
    <property type="match status" value="1"/>
</dbReference>
<evidence type="ECO:0000256" key="15">
    <source>
        <dbReference type="RuleBase" id="RU000591"/>
    </source>
</evidence>
<dbReference type="GO" id="GO:0006515">
    <property type="term" value="P:protein quality control for misfolded or incompletely synthesized proteins"/>
    <property type="evidence" value="ECO:0007669"/>
    <property type="project" value="UniProtKB-UniRule"/>
</dbReference>
<comment type="caution">
    <text evidence="18">The sequence shown here is derived from an EMBL/GenBank/DDBJ whole genome shotgun (WGS) entry which is preliminary data.</text>
</comment>
<dbReference type="EC" id="3.4.21.53" evidence="10 11"/>
<reference evidence="18 19" key="1">
    <citation type="submission" date="2017-10" db="EMBL/GenBank/DDBJ databases">
        <title>Genomics of the genus Arcobacter.</title>
        <authorList>
            <person name="Perez-Cataluna A."/>
            <person name="Figueras M.J."/>
        </authorList>
    </citation>
    <scope>NUCLEOTIDE SEQUENCE [LARGE SCALE GENOMIC DNA]</scope>
    <source>
        <strain evidence="18 19">CECT 8993</strain>
    </source>
</reference>
<evidence type="ECO:0000256" key="3">
    <source>
        <dbReference type="ARBA" id="ARBA00022670"/>
    </source>
</evidence>
<dbReference type="PANTHER" id="PTHR10046">
    <property type="entry name" value="ATP DEPENDENT LON PROTEASE FAMILY MEMBER"/>
    <property type="match status" value="1"/>
</dbReference>
<evidence type="ECO:0000256" key="11">
    <source>
        <dbReference type="PIRNR" id="PIRNR001174"/>
    </source>
</evidence>
<evidence type="ECO:0000256" key="13">
    <source>
        <dbReference type="PIRSR" id="PIRSR001174-2"/>
    </source>
</evidence>
<evidence type="ECO:0000256" key="8">
    <source>
        <dbReference type="ARBA" id="ARBA00023016"/>
    </source>
</evidence>
<dbReference type="GO" id="GO:0004176">
    <property type="term" value="F:ATP-dependent peptidase activity"/>
    <property type="evidence" value="ECO:0007669"/>
    <property type="project" value="UniProtKB-UniRule"/>
</dbReference>
<dbReference type="GO" id="GO:0005737">
    <property type="term" value="C:cytoplasm"/>
    <property type="evidence" value="ECO:0007669"/>
    <property type="project" value="UniProtKB-SubCell"/>
</dbReference>
<dbReference type="InterPro" id="IPR003593">
    <property type="entry name" value="AAA+_ATPase"/>
</dbReference>
<comment type="induction">
    <text evidence="10">By heat shock.</text>
</comment>
<dbReference type="InterPro" id="IPR027543">
    <property type="entry name" value="Lon_bac"/>
</dbReference>
<evidence type="ECO:0000256" key="12">
    <source>
        <dbReference type="PIRSR" id="PIRSR001174-1"/>
    </source>
</evidence>
<name>A0A4Q0YDI6_9BACT</name>
<dbReference type="GO" id="GO:0005524">
    <property type="term" value="F:ATP binding"/>
    <property type="evidence" value="ECO:0007669"/>
    <property type="project" value="UniProtKB-UniRule"/>
</dbReference>
<evidence type="ECO:0000256" key="4">
    <source>
        <dbReference type="ARBA" id="ARBA00022741"/>
    </source>
</evidence>
<evidence type="ECO:0000259" key="17">
    <source>
        <dbReference type="PROSITE" id="PS51787"/>
    </source>
</evidence>
<dbReference type="InterPro" id="IPR008268">
    <property type="entry name" value="Peptidase_S16_AS"/>
</dbReference>
<feature type="domain" description="Lon N-terminal" evidence="17">
    <location>
        <begin position="13"/>
        <end position="205"/>
    </location>
</feature>
<dbReference type="AlphaFoldDB" id="A0A4Q0YDI6"/>
<dbReference type="Gene3D" id="3.40.50.300">
    <property type="entry name" value="P-loop containing nucleotide triphosphate hydrolases"/>
    <property type="match status" value="1"/>
</dbReference>
<dbReference type="InterPro" id="IPR014721">
    <property type="entry name" value="Ribsml_uS5_D2-typ_fold_subgr"/>
</dbReference>
<evidence type="ECO:0000256" key="5">
    <source>
        <dbReference type="ARBA" id="ARBA00022801"/>
    </source>
</evidence>
<feature type="active site" evidence="10 12">
    <location>
        <position position="754"/>
    </location>
</feature>
<dbReference type="NCBIfam" id="TIGR00763">
    <property type="entry name" value="lon"/>
    <property type="match status" value="1"/>
</dbReference>
<dbReference type="HAMAP" id="MF_01973">
    <property type="entry name" value="lon_bact"/>
    <property type="match status" value="1"/>
</dbReference>
<evidence type="ECO:0000256" key="14">
    <source>
        <dbReference type="PROSITE-ProRule" id="PRU01122"/>
    </source>
</evidence>
<dbReference type="Pfam" id="PF02190">
    <property type="entry name" value="LON_substr_bdg"/>
    <property type="match status" value="1"/>
</dbReference>
<dbReference type="SUPFAM" id="SSF88697">
    <property type="entry name" value="PUA domain-like"/>
    <property type="match status" value="1"/>
</dbReference>
<keyword evidence="3 10" id="KW-0645">Protease</keyword>
<gene>
    <name evidence="10 18" type="primary">lon</name>
    <name evidence="18" type="ORF">CRV08_09650</name>
</gene>
<dbReference type="PROSITE" id="PS51786">
    <property type="entry name" value="LON_PROTEOLYTIC"/>
    <property type="match status" value="1"/>
</dbReference>
<evidence type="ECO:0000256" key="10">
    <source>
        <dbReference type="HAMAP-Rule" id="MF_01973"/>
    </source>
</evidence>
<dbReference type="InterPro" id="IPR054594">
    <property type="entry name" value="Lon_lid"/>
</dbReference>
<dbReference type="Gene3D" id="1.20.5.5270">
    <property type="match status" value="1"/>
</dbReference>
<dbReference type="SMART" id="SM00464">
    <property type="entry name" value="LON"/>
    <property type="match status" value="1"/>
</dbReference>
<dbReference type="Pfam" id="PF05362">
    <property type="entry name" value="Lon_C"/>
    <property type="match status" value="1"/>
</dbReference>
<evidence type="ECO:0000259" key="16">
    <source>
        <dbReference type="PROSITE" id="PS51786"/>
    </source>
</evidence>
<dbReference type="SUPFAM" id="SSF52540">
    <property type="entry name" value="P-loop containing nucleoside triphosphate hydrolases"/>
    <property type="match status" value="1"/>
</dbReference>
<evidence type="ECO:0000313" key="18">
    <source>
        <dbReference type="EMBL" id="RXJ67624.1"/>
    </source>
</evidence>
<comment type="function">
    <text evidence="10">ATP-dependent serine protease that mediates the selective degradation of mutant and abnormal proteins as well as certain short-lived regulatory proteins. Required for cellular homeostasis and for survival from DNA damage and developmental changes induced by stress. Degrades polypeptides processively to yield small peptide fragments that are 5 to 10 amino acids long. Binds to DNA in a double-stranded, site-specific manner.</text>
</comment>
<keyword evidence="2 10" id="KW-0963">Cytoplasm</keyword>
<dbReference type="Proteomes" id="UP000290172">
    <property type="component" value="Unassembled WGS sequence"/>
</dbReference>
<dbReference type="SUPFAM" id="SSF54211">
    <property type="entry name" value="Ribosomal protein S5 domain 2-like"/>
    <property type="match status" value="1"/>
</dbReference>
<dbReference type="Pfam" id="PF00004">
    <property type="entry name" value="AAA"/>
    <property type="match status" value="1"/>
</dbReference>
<dbReference type="Gene3D" id="1.20.58.1480">
    <property type="match status" value="1"/>
</dbReference>
<keyword evidence="8 10" id="KW-0346">Stress response</keyword>
<dbReference type="Gene3D" id="3.30.230.10">
    <property type="match status" value="1"/>
</dbReference>